<keyword evidence="2" id="KW-1185">Reference proteome</keyword>
<accession>A0A4C2A5B7</accession>
<comment type="caution">
    <text evidence="1">The sequence shown here is derived from an EMBL/GenBank/DDBJ whole genome shotgun (WGS) entry which is preliminary data.</text>
</comment>
<evidence type="ECO:0000313" key="2">
    <source>
        <dbReference type="Proteomes" id="UP000299102"/>
    </source>
</evidence>
<sequence length="150" mass="16720">MGNELHFASTAKPLRLLYFTPLGNFENDFPGAGTLRKYDNKQFACARGRRVLEGESTRVLLNQIKPPAPCLDYMSYYKEDKPITASIICLRLLPVQQPVFSSDLEKAGMSLNRVVGRAGRALKAKLLSTPSSAVVTFYLICKEIVANRFC</sequence>
<reference evidence="1 2" key="1">
    <citation type="journal article" date="2019" name="Commun. Biol.">
        <title>The bagworm genome reveals a unique fibroin gene that provides high tensile strength.</title>
        <authorList>
            <person name="Kono N."/>
            <person name="Nakamura H."/>
            <person name="Ohtoshi R."/>
            <person name="Tomita M."/>
            <person name="Numata K."/>
            <person name="Arakawa K."/>
        </authorList>
    </citation>
    <scope>NUCLEOTIDE SEQUENCE [LARGE SCALE GENOMIC DNA]</scope>
</reference>
<proteinExistence type="predicted"/>
<dbReference type="AlphaFoldDB" id="A0A4C2A5B7"/>
<gene>
    <name evidence="1" type="ORF">EVAR_96651_1</name>
</gene>
<dbReference type="EMBL" id="BGZK01002500">
    <property type="protein sequence ID" value="GBP94404.1"/>
    <property type="molecule type" value="Genomic_DNA"/>
</dbReference>
<evidence type="ECO:0000313" key="1">
    <source>
        <dbReference type="EMBL" id="GBP94404.1"/>
    </source>
</evidence>
<dbReference type="Proteomes" id="UP000299102">
    <property type="component" value="Unassembled WGS sequence"/>
</dbReference>
<name>A0A4C2A5B7_EUMVA</name>
<protein>
    <submittedName>
        <fullName evidence="1">Uncharacterized protein</fullName>
    </submittedName>
</protein>
<organism evidence="1 2">
    <name type="scientific">Eumeta variegata</name>
    <name type="common">Bagworm moth</name>
    <name type="synonym">Eumeta japonica</name>
    <dbReference type="NCBI Taxonomy" id="151549"/>
    <lineage>
        <taxon>Eukaryota</taxon>
        <taxon>Metazoa</taxon>
        <taxon>Ecdysozoa</taxon>
        <taxon>Arthropoda</taxon>
        <taxon>Hexapoda</taxon>
        <taxon>Insecta</taxon>
        <taxon>Pterygota</taxon>
        <taxon>Neoptera</taxon>
        <taxon>Endopterygota</taxon>
        <taxon>Lepidoptera</taxon>
        <taxon>Glossata</taxon>
        <taxon>Ditrysia</taxon>
        <taxon>Tineoidea</taxon>
        <taxon>Psychidae</taxon>
        <taxon>Oiketicinae</taxon>
        <taxon>Eumeta</taxon>
    </lineage>
</organism>